<dbReference type="AlphaFoldDB" id="A0AAD2HXD0"/>
<proteinExistence type="predicted"/>
<evidence type="ECO:0000313" key="4">
    <source>
        <dbReference type="EMBL" id="CAK5283051.1"/>
    </source>
</evidence>
<keyword evidence="2" id="KW-0732">Signal</keyword>
<dbReference type="PROSITE" id="PS50048">
    <property type="entry name" value="ZN2_CY6_FUNGAL_2"/>
    <property type="match status" value="1"/>
</dbReference>
<organism evidence="4 5">
    <name type="scientific">Mycena citricolor</name>
    <dbReference type="NCBI Taxonomy" id="2018698"/>
    <lineage>
        <taxon>Eukaryota</taxon>
        <taxon>Fungi</taxon>
        <taxon>Dikarya</taxon>
        <taxon>Basidiomycota</taxon>
        <taxon>Agaricomycotina</taxon>
        <taxon>Agaricomycetes</taxon>
        <taxon>Agaricomycetidae</taxon>
        <taxon>Agaricales</taxon>
        <taxon>Marasmiineae</taxon>
        <taxon>Mycenaceae</taxon>
        <taxon>Mycena</taxon>
    </lineage>
</organism>
<accession>A0AAD2HXD0</accession>
<evidence type="ECO:0000256" key="1">
    <source>
        <dbReference type="SAM" id="MobiDB-lite"/>
    </source>
</evidence>
<sequence length="260" mass="28516">MAVMTRRLIWLALSPCCGHGWLEPLLLCRVKHVSQKGSSDNSLAHIRSVFAQHLKSGSSNHTTLPSMPASPESSPTTTKKSNPFTKRRRAYMACTNCRQRKIKCITSSEGDSRPCTRCAKRKLHCEYVAVPEELAYQHEQSHSPEPGSSLSSQYPETDGRWPSQSITPPSAGLRAAAEQRSLGVSEPSYPRPGFPGHPQYSLFAAQQAQAVAGGLPGPHTGQSYPYTDYYDRAGYPQQYVSCVCPPSGACYCGGRYHQQP</sequence>
<dbReference type="Proteomes" id="UP001295794">
    <property type="component" value="Unassembled WGS sequence"/>
</dbReference>
<feature type="compositionally biased region" description="Low complexity" evidence="1">
    <location>
        <begin position="143"/>
        <end position="152"/>
    </location>
</feature>
<dbReference type="GO" id="GO:0008270">
    <property type="term" value="F:zinc ion binding"/>
    <property type="evidence" value="ECO:0007669"/>
    <property type="project" value="InterPro"/>
</dbReference>
<dbReference type="Pfam" id="PF00172">
    <property type="entry name" value="Zn_clus"/>
    <property type="match status" value="1"/>
</dbReference>
<protein>
    <recommendedName>
        <fullName evidence="3">Zn(2)-C6 fungal-type domain-containing protein</fullName>
    </recommendedName>
</protein>
<feature type="compositionally biased region" description="Low complexity" evidence="1">
    <location>
        <begin position="65"/>
        <end position="84"/>
    </location>
</feature>
<feature type="signal peptide" evidence="2">
    <location>
        <begin position="1"/>
        <end position="20"/>
    </location>
</feature>
<gene>
    <name evidence="4" type="ORF">MYCIT1_LOCUS35282</name>
</gene>
<dbReference type="Gene3D" id="4.10.240.10">
    <property type="entry name" value="Zn(2)-C6 fungal-type DNA-binding domain"/>
    <property type="match status" value="1"/>
</dbReference>
<dbReference type="GO" id="GO:0000981">
    <property type="term" value="F:DNA-binding transcription factor activity, RNA polymerase II-specific"/>
    <property type="evidence" value="ECO:0007669"/>
    <property type="project" value="InterPro"/>
</dbReference>
<feature type="domain" description="Zn(2)-C6 fungal-type" evidence="3">
    <location>
        <begin position="93"/>
        <end position="127"/>
    </location>
</feature>
<feature type="region of interest" description="Disordered" evidence="1">
    <location>
        <begin position="57"/>
        <end position="85"/>
    </location>
</feature>
<dbReference type="CDD" id="cd00067">
    <property type="entry name" value="GAL4"/>
    <property type="match status" value="1"/>
</dbReference>
<feature type="chain" id="PRO_5042183697" description="Zn(2)-C6 fungal-type domain-containing protein" evidence="2">
    <location>
        <begin position="21"/>
        <end position="260"/>
    </location>
</feature>
<dbReference type="InterPro" id="IPR001138">
    <property type="entry name" value="Zn2Cys6_DnaBD"/>
</dbReference>
<reference evidence="4" key="1">
    <citation type="submission" date="2023-11" db="EMBL/GenBank/DDBJ databases">
        <authorList>
            <person name="De Vega J J."/>
            <person name="De Vega J J."/>
        </authorList>
    </citation>
    <scope>NUCLEOTIDE SEQUENCE</scope>
</reference>
<dbReference type="PROSITE" id="PS00463">
    <property type="entry name" value="ZN2_CY6_FUNGAL_1"/>
    <property type="match status" value="1"/>
</dbReference>
<evidence type="ECO:0000313" key="5">
    <source>
        <dbReference type="Proteomes" id="UP001295794"/>
    </source>
</evidence>
<name>A0AAD2HXD0_9AGAR</name>
<dbReference type="EMBL" id="CAVNYO010000465">
    <property type="protein sequence ID" value="CAK5283051.1"/>
    <property type="molecule type" value="Genomic_DNA"/>
</dbReference>
<dbReference type="InterPro" id="IPR036864">
    <property type="entry name" value="Zn2-C6_fun-type_DNA-bd_sf"/>
</dbReference>
<evidence type="ECO:0000259" key="3">
    <source>
        <dbReference type="PROSITE" id="PS50048"/>
    </source>
</evidence>
<evidence type="ECO:0000256" key="2">
    <source>
        <dbReference type="SAM" id="SignalP"/>
    </source>
</evidence>
<dbReference type="SUPFAM" id="SSF57701">
    <property type="entry name" value="Zn2/Cys6 DNA-binding domain"/>
    <property type="match status" value="1"/>
</dbReference>
<comment type="caution">
    <text evidence="4">The sequence shown here is derived from an EMBL/GenBank/DDBJ whole genome shotgun (WGS) entry which is preliminary data.</text>
</comment>
<keyword evidence="5" id="KW-1185">Reference proteome</keyword>
<feature type="region of interest" description="Disordered" evidence="1">
    <location>
        <begin position="137"/>
        <end position="198"/>
    </location>
</feature>
<dbReference type="SMART" id="SM00066">
    <property type="entry name" value="GAL4"/>
    <property type="match status" value="1"/>
</dbReference>